<keyword evidence="3 8" id="KW-0732">Signal</keyword>
<dbReference type="RefSeq" id="WP_301251497.1">
    <property type="nucleotide sequence ID" value="NZ_JBGFFX010000004.1"/>
</dbReference>
<evidence type="ECO:0000256" key="1">
    <source>
        <dbReference type="ARBA" id="ARBA00003476"/>
    </source>
</evidence>
<dbReference type="InterPro" id="IPR011990">
    <property type="entry name" value="TPR-like_helical_dom_sf"/>
</dbReference>
<keyword evidence="11" id="KW-1185">Reference proteome</keyword>
<dbReference type="InterPro" id="IPR008410">
    <property type="entry name" value="BCSC_C"/>
</dbReference>
<dbReference type="Pfam" id="PF05420">
    <property type="entry name" value="BCSC_C"/>
    <property type="match status" value="1"/>
</dbReference>
<evidence type="ECO:0000313" key="11">
    <source>
        <dbReference type="Proteomes" id="UP001565243"/>
    </source>
</evidence>
<keyword evidence="4" id="KW-0677">Repeat</keyword>
<organism evidence="10 11">
    <name type="scientific">Erwinia aeris</name>
    <dbReference type="NCBI Taxonomy" id="3239803"/>
    <lineage>
        <taxon>Bacteria</taxon>
        <taxon>Pseudomonadati</taxon>
        <taxon>Pseudomonadota</taxon>
        <taxon>Gammaproteobacteria</taxon>
        <taxon>Enterobacterales</taxon>
        <taxon>Erwiniaceae</taxon>
        <taxon>Erwinia</taxon>
    </lineage>
</organism>
<sequence length="1154" mass="125026">MNPHWLAPALLLPLSGMAAETAQVSPVDWLLQQVRVGEATNKFDLVSQSLYRLEKIAPDNPQVLAAQIRQDLRSGQQDRARERLTRLKTIAPDAVATRQAEASLLLVAEEGRQQLQQARLLAASGHLPEARAAWDKLFHGVFPSSDLALEYWRLVARLPEQQPLALTQLEALDRDAPGNVNVKMAIAQMQLGDNRAAAIKQLQEVANEPAGRTQAAELWLNDIRSQPVTSQTVAQLQTYLRTFTSDKPQADGQLELARQEQMLADPAYQQRLRGLALIDKGESTAAIPALRAALQASPNDPDLLGAMGQALSRANKREEADGYFQRAVAADAQGTDIGKWQSLLQSNRYWLAIAAGDKALAAGDVRGATRSYQQAQALDNTDGYALIGLGDVAVAQKNADAAEALFRRARQLDPDNATATQRLVTLYQQQSPEKALAFINGLPAAQKRSLGATLASLRSSTLSAEGDKQAAAGRWAEAAEQYRQAQQGAPDDIWLNYRLAGALRQAGQPQAADRQMAAMAQRQPGVPTQAYAYALYLSGSDRAEEAMRQLQALPAAKWDANIKALNDRLETDRVIARAEELRANGQESQAVALLGQLPPSSRIALTEADWALARGDAQQALTRYRDVGEKEPQNNDARLGEIEALVALGDLPAAKQQLQALPSAVAEASVNTGRRVANAAQSVGDTARAATLYGLLKPKAAQEMPSQSSALVFRDAARLEAAQNDPAAAQYDYRQAMVASGIATTAPQSTEDYTRLTRNNEQDDWLKRGIRSEAADLARQQDTTLTLAEDYARNKGTGGVSDFTAHTTMAQAETPFGQGKGWLRLDNVDISAGTFSPNSLGNIDENFGTCANADATCNRDFRQHQNGTSVGVGYNSDKWSADIGTTPLGFEVTNWVGGFTWNTSLSDLGVSLTASRRPISSSLLAYAGARDPNTASGKTWGGVVATGGAVGLSYDKGGAHGVWADISAHQITGENVKDNARERLMVGYYYKLLNEDNRRATIGLNGMLWHYTRDLSDYSLGQGGYYSPQTYNSLSVPLNYRQRTENWSFDVGGSVSWSHSRTHAQSRYPLSFGALTSDNPQGTSSSSSGFGYTLQAAVERRLSAHWTLGLGMDIQQAEDYTPSHGMIYLRYSMAGWEGDLDMPSQPLTPYADFK</sequence>
<dbReference type="SUPFAM" id="SSF48452">
    <property type="entry name" value="TPR-like"/>
    <property type="match status" value="2"/>
</dbReference>
<keyword evidence="5 7" id="KW-0802">TPR repeat</keyword>
<dbReference type="Proteomes" id="UP001565243">
    <property type="component" value="Unassembled WGS sequence"/>
</dbReference>
<feature type="repeat" description="TPR" evidence="7">
    <location>
        <begin position="383"/>
        <end position="416"/>
    </location>
</feature>
<dbReference type="PANTHER" id="PTHR12558:SF13">
    <property type="entry name" value="CELL DIVISION CYCLE PROTEIN 27 HOMOLOG"/>
    <property type="match status" value="1"/>
</dbReference>
<comment type="function">
    <text evidence="1">Required for maximal bacterial cellulose synthesis.</text>
</comment>
<feature type="signal peptide" evidence="8">
    <location>
        <begin position="1"/>
        <end position="18"/>
    </location>
</feature>
<feature type="domain" description="Cellulose synthase operon C C-terminal" evidence="9">
    <location>
        <begin position="801"/>
        <end position="1133"/>
    </location>
</feature>
<proteinExistence type="predicted"/>
<name>A0ABV4E732_9GAMM</name>
<gene>
    <name evidence="10" type="primary">bcsC</name>
    <name evidence="10" type="ORF">AB6T85_09480</name>
</gene>
<evidence type="ECO:0000256" key="5">
    <source>
        <dbReference type="ARBA" id="ARBA00022803"/>
    </source>
</evidence>
<dbReference type="Gene3D" id="1.25.40.10">
    <property type="entry name" value="Tetratricopeptide repeat domain"/>
    <property type="match status" value="5"/>
</dbReference>
<evidence type="ECO:0000256" key="4">
    <source>
        <dbReference type="ARBA" id="ARBA00022737"/>
    </source>
</evidence>
<evidence type="ECO:0000259" key="9">
    <source>
        <dbReference type="Pfam" id="PF05420"/>
    </source>
</evidence>
<evidence type="ECO:0000256" key="8">
    <source>
        <dbReference type="SAM" id="SignalP"/>
    </source>
</evidence>
<evidence type="ECO:0000256" key="7">
    <source>
        <dbReference type="PROSITE-ProRule" id="PRU00339"/>
    </source>
</evidence>
<dbReference type="NCBIfam" id="NF008520">
    <property type="entry name" value="PRK11447.1"/>
    <property type="match status" value="1"/>
</dbReference>
<dbReference type="Pfam" id="PF14559">
    <property type="entry name" value="TPR_19"/>
    <property type="match status" value="3"/>
</dbReference>
<evidence type="ECO:0000256" key="6">
    <source>
        <dbReference type="ARBA" id="ARBA00022916"/>
    </source>
</evidence>
<dbReference type="InterPro" id="IPR019734">
    <property type="entry name" value="TPR_rpt"/>
</dbReference>
<comment type="pathway">
    <text evidence="2">Glycan metabolism; bacterial cellulose biosynthesis.</text>
</comment>
<evidence type="ECO:0000256" key="2">
    <source>
        <dbReference type="ARBA" id="ARBA00005186"/>
    </source>
</evidence>
<feature type="chain" id="PRO_5047223144" evidence="8">
    <location>
        <begin position="19"/>
        <end position="1154"/>
    </location>
</feature>
<dbReference type="SMART" id="SM00028">
    <property type="entry name" value="TPR"/>
    <property type="match status" value="5"/>
</dbReference>
<dbReference type="PROSITE" id="PS50005">
    <property type="entry name" value="TPR"/>
    <property type="match status" value="1"/>
</dbReference>
<reference evidence="10 11" key="1">
    <citation type="submission" date="2024-07" db="EMBL/GenBank/DDBJ databases">
        <authorList>
            <person name="Hebao G."/>
        </authorList>
    </citation>
    <scope>NUCLEOTIDE SEQUENCE [LARGE SCALE GENOMIC DNA]</scope>
    <source>
        <strain evidence="10 11">ACCC 02193</strain>
    </source>
</reference>
<protein>
    <submittedName>
        <fullName evidence="10">Cellulose synthase complex outer membrane protein BcsC</fullName>
    </submittedName>
</protein>
<keyword evidence="6" id="KW-0135">Cellulose biosynthesis</keyword>
<dbReference type="PANTHER" id="PTHR12558">
    <property type="entry name" value="CELL DIVISION CYCLE 16,23,27"/>
    <property type="match status" value="1"/>
</dbReference>
<accession>A0ABV4E732</accession>
<evidence type="ECO:0000256" key="3">
    <source>
        <dbReference type="ARBA" id="ARBA00022729"/>
    </source>
</evidence>
<evidence type="ECO:0000313" key="10">
    <source>
        <dbReference type="EMBL" id="MEY8770656.1"/>
    </source>
</evidence>
<dbReference type="EMBL" id="JBGFFX010000004">
    <property type="protein sequence ID" value="MEY8770656.1"/>
    <property type="molecule type" value="Genomic_DNA"/>
</dbReference>
<comment type="caution">
    <text evidence="10">The sequence shown here is derived from an EMBL/GenBank/DDBJ whole genome shotgun (WGS) entry which is preliminary data.</text>
</comment>